<sequence>MKRVLLPIDGSECALRGVALLISKRALYLSPDDLEIHLVNVQAPFSHDVSRFVSHEQTAAFHREQSEQALRGACALLDAAGARYVCHLEVGKVAEVITGLAKSLRCDQIVMGTHGRGALKELLLGSITLKVLQLSDIPVLLVK</sequence>
<dbReference type="InterPro" id="IPR014729">
    <property type="entry name" value="Rossmann-like_a/b/a_fold"/>
</dbReference>
<dbReference type="EMBL" id="JADJNC010000067">
    <property type="protein sequence ID" value="MBK7425405.1"/>
    <property type="molecule type" value="Genomic_DNA"/>
</dbReference>
<dbReference type="PRINTS" id="PR01438">
    <property type="entry name" value="UNVRSLSTRESS"/>
</dbReference>
<dbReference type="Gene3D" id="3.40.50.620">
    <property type="entry name" value="HUPs"/>
    <property type="match status" value="1"/>
</dbReference>
<dbReference type="SUPFAM" id="SSF52402">
    <property type="entry name" value="Adenine nucleotide alpha hydrolases-like"/>
    <property type="match status" value="1"/>
</dbReference>
<evidence type="ECO:0000256" key="1">
    <source>
        <dbReference type="ARBA" id="ARBA00008791"/>
    </source>
</evidence>
<dbReference type="Pfam" id="PF00582">
    <property type="entry name" value="Usp"/>
    <property type="match status" value="1"/>
</dbReference>
<comment type="similarity">
    <text evidence="1">Belongs to the universal stress protein A family.</text>
</comment>
<dbReference type="InterPro" id="IPR006015">
    <property type="entry name" value="Universal_stress_UspA"/>
</dbReference>
<comment type="caution">
    <text evidence="3">The sequence shown here is derived from an EMBL/GenBank/DDBJ whole genome shotgun (WGS) entry which is preliminary data.</text>
</comment>
<dbReference type="CDD" id="cd00293">
    <property type="entry name" value="USP-like"/>
    <property type="match status" value="1"/>
</dbReference>
<dbReference type="AlphaFoldDB" id="A0A9D7IEQ1"/>
<evidence type="ECO:0000259" key="2">
    <source>
        <dbReference type="Pfam" id="PF00582"/>
    </source>
</evidence>
<evidence type="ECO:0000313" key="4">
    <source>
        <dbReference type="Proteomes" id="UP000886602"/>
    </source>
</evidence>
<protein>
    <submittedName>
        <fullName evidence="3">Universal stress protein</fullName>
    </submittedName>
</protein>
<dbReference type="PANTHER" id="PTHR46268">
    <property type="entry name" value="STRESS RESPONSE PROTEIN NHAX"/>
    <property type="match status" value="1"/>
</dbReference>
<dbReference type="Proteomes" id="UP000886602">
    <property type="component" value="Unassembled WGS sequence"/>
</dbReference>
<organism evidence="3 4">
    <name type="scientific">Candidatus Propionivibrio dominans</name>
    <dbReference type="NCBI Taxonomy" id="2954373"/>
    <lineage>
        <taxon>Bacteria</taxon>
        <taxon>Pseudomonadati</taxon>
        <taxon>Pseudomonadota</taxon>
        <taxon>Betaproteobacteria</taxon>
        <taxon>Rhodocyclales</taxon>
        <taxon>Rhodocyclaceae</taxon>
        <taxon>Propionivibrio</taxon>
    </lineage>
</organism>
<accession>A0A9D7IEQ1</accession>
<evidence type="ECO:0000313" key="3">
    <source>
        <dbReference type="EMBL" id="MBK7425405.1"/>
    </source>
</evidence>
<feature type="domain" description="UspA" evidence="2">
    <location>
        <begin position="1"/>
        <end position="143"/>
    </location>
</feature>
<dbReference type="PANTHER" id="PTHR46268:SF15">
    <property type="entry name" value="UNIVERSAL STRESS PROTEIN HP_0031"/>
    <property type="match status" value="1"/>
</dbReference>
<name>A0A9D7IEQ1_9RHOO</name>
<reference evidence="3" key="1">
    <citation type="submission" date="2020-10" db="EMBL/GenBank/DDBJ databases">
        <title>Connecting structure to function with the recovery of over 1000 high-quality activated sludge metagenome-assembled genomes encoding full-length rRNA genes using long-read sequencing.</title>
        <authorList>
            <person name="Singleton C.M."/>
            <person name="Petriglieri F."/>
            <person name="Kristensen J.M."/>
            <person name="Kirkegaard R.H."/>
            <person name="Michaelsen T.Y."/>
            <person name="Andersen M.H."/>
            <person name="Karst S.M."/>
            <person name="Dueholm M.S."/>
            <person name="Nielsen P.H."/>
            <person name="Albertsen M."/>
        </authorList>
    </citation>
    <scope>NUCLEOTIDE SEQUENCE</scope>
    <source>
        <strain evidence="3">EsbW_18-Q3-R4-48_MAXAC.044</strain>
    </source>
</reference>
<gene>
    <name evidence="3" type="ORF">IPJ48_21265</name>
</gene>
<proteinExistence type="inferred from homology"/>
<dbReference type="InterPro" id="IPR006016">
    <property type="entry name" value="UspA"/>
</dbReference>